<keyword evidence="2 6" id="KW-0732">Signal</keyword>
<feature type="chain" id="PRO_5041310266" description="Osmotically-inducible protein Y" evidence="6">
    <location>
        <begin position="27"/>
        <end position="223"/>
    </location>
</feature>
<comment type="subcellular location">
    <subcellularLocation>
        <location evidence="1">Periplasm</location>
    </subcellularLocation>
</comment>
<feature type="domain" description="BON" evidence="7">
    <location>
        <begin position="72"/>
        <end position="140"/>
    </location>
</feature>
<dbReference type="EMBL" id="CP118224">
    <property type="protein sequence ID" value="WMC09325.1"/>
    <property type="molecule type" value="Genomic_DNA"/>
</dbReference>
<dbReference type="Gene3D" id="3.30.1340.30">
    <property type="match status" value="2"/>
</dbReference>
<gene>
    <name evidence="8" type="primary">osmY</name>
    <name evidence="8" type="ORF">PU634_09305</name>
</gene>
<dbReference type="PANTHER" id="PTHR34606:SF11">
    <property type="entry name" value="OSMOTICALLY-INDUCIBLE PROTEIN Y"/>
    <property type="match status" value="1"/>
</dbReference>
<dbReference type="InterPro" id="IPR007055">
    <property type="entry name" value="BON_dom"/>
</dbReference>
<dbReference type="Proteomes" id="UP001223802">
    <property type="component" value="Chromosome"/>
</dbReference>
<evidence type="ECO:0000256" key="1">
    <source>
        <dbReference type="ARBA" id="ARBA00004418"/>
    </source>
</evidence>
<keyword evidence="4" id="KW-0574">Periplasm</keyword>
<dbReference type="GO" id="GO:0042597">
    <property type="term" value="C:periplasmic space"/>
    <property type="evidence" value="ECO:0007669"/>
    <property type="project" value="UniProtKB-SubCell"/>
</dbReference>
<dbReference type="Pfam" id="PF04972">
    <property type="entry name" value="BON"/>
    <property type="match status" value="2"/>
</dbReference>
<evidence type="ECO:0000313" key="8">
    <source>
        <dbReference type="EMBL" id="WMC09325.1"/>
    </source>
</evidence>
<dbReference type="InterPro" id="IPR014004">
    <property type="entry name" value="Transpt-assoc_nodulatn_dom_bac"/>
</dbReference>
<evidence type="ECO:0000256" key="5">
    <source>
        <dbReference type="ARBA" id="ARBA00070588"/>
    </source>
</evidence>
<organism evidence="8 9">
    <name type="scientific">Oceanimonas pelagia</name>
    <dbReference type="NCBI Taxonomy" id="3028314"/>
    <lineage>
        <taxon>Bacteria</taxon>
        <taxon>Pseudomonadati</taxon>
        <taxon>Pseudomonadota</taxon>
        <taxon>Gammaproteobacteria</taxon>
        <taxon>Aeromonadales</taxon>
        <taxon>Aeromonadaceae</taxon>
        <taxon>Oceanimonas</taxon>
    </lineage>
</organism>
<evidence type="ECO:0000256" key="3">
    <source>
        <dbReference type="ARBA" id="ARBA00022737"/>
    </source>
</evidence>
<dbReference type="SMART" id="SM00749">
    <property type="entry name" value="BON"/>
    <property type="match status" value="2"/>
</dbReference>
<dbReference type="RefSeq" id="WP_306760527.1">
    <property type="nucleotide sequence ID" value="NZ_CP118224.1"/>
</dbReference>
<dbReference type="InterPro" id="IPR051686">
    <property type="entry name" value="Lipoprotein_DolP"/>
</dbReference>
<dbReference type="PANTHER" id="PTHR34606">
    <property type="entry name" value="BON DOMAIN-CONTAINING PROTEIN"/>
    <property type="match status" value="1"/>
</dbReference>
<feature type="signal peptide" evidence="6">
    <location>
        <begin position="1"/>
        <end position="26"/>
    </location>
</feature>
<dbReference type="NCBIfam" id="NF007858">
    <property type="entry name" value="PRK10568.1"/>
    <property type="match status" value="1"/>
</dbReference>
<evidence type="ECO:0000256" key="6">
    <source>
        <dbReference type="SAM" id="SignalP"/>
    </source>
</evidence>
<proteinExistence type="predicted"/>
<keyword evidence="3" id="KW-0677">Repeat</keyword>
<protein>
    <recommendedName>
        <fullName evidence="5">Osmotically-inducible protein Y</fullName>
    </recommendedName>
</protein>
<dbReference type="PROSITE" id="PS50914">
    <property type="entry name" value="BON"/>
    <property type="match status" value="2"/>
</dbReference>
<evidence type="ECO:0000256" key="2">
    <source>
        <dbReference type="ARBA" id="ARBA00022729"/>
    </source>
</evidence>
<dbReference type="AlphaFoldDB" id="A0AA50Q6G1"/>
<sequence length="223" mass="22401">MSKHVFSRSVLAVALSSALVAGTALAAPSAALSGKAEAATEAGSLAGKLETATEQTGNSLEQAASKAGTLMNDSVITGKVKSALLNDERISSVDISVETNNGKVVLSGFVPEQRQAERAVAVAQGVKGVTAVDDQLHVQAAGETEDGSLAELAGDALITGKIKALLLADEVVAGTSVSVETDKGVVHLSGEVDSQAQAEQAARLAGTVEGVTTVKNDIRVVNG</sequence>
<name>A0AA50Q6G1_9GAMM</name>
<keyword evidence="9" id="KW-1185">Reference proteome</keyword>
<evidence type="ECO:0000256" key="4">
    <source>
        <dbReference type="ARBA" id="ARBA00022764"/>
    </source>
</evidence>
<evidence type="ECO:0000259" key="7">
    <source>
        <dbReference type="PROSITE" id="PS50914"/>
    </source>
</evidence>
<reference evidence="8 9" key="1">
    <citation type="submission" date="2023-02" db="EMBL/GenBank/DDBJ databases">
        <title>Complete genome sequence of a novel bacterium Oceanimonas sp. NTOU-MSR1 isolated from marine coast sediment.</title>
        <authorList>
            <person name="Yang H.-T."/>
            <person name="Chen Y.-L."/>
            <person name="Ho Y.-N."/>
        </authorList>
    </citation>
    <scope>NUCLEOTIDE SEQUENCE [LARGE SCALE GENOMIC DNA]</scope>
    <source>
        <strain evidence="8 9">NTOU-MSR1</strain>
    </source>
</reference>
<dbReference type="FunFam" id="3.30.1340.30:FF:000001">
    <property type="entry name" value="Molecular chaperone OsmY"/>
    <property type="match status" value="2"/>
</dbReference>
<feature type="domain" description="BON" evidence="7">
    <location>
        <begin position="154"/>
        <end position="222"/>
    </location>
</feature>
<accession>A0AA50Q6G1</accession>
<evidence type="ECO:0000313" key="9">
    <source>
        <dbReference type="Proteomes" id="UP001223802"/>
    </source>
</evidence>
<dbReference type="KEGG" id="ope:PU634_09305"/>